<dbReference type="GO" id="GO:0008484">
    <property type="term" value="F:sulfuric ester hydrolase activity"/>
    <property type="evidence" value="ECO:0007669"/>
    <property type="project" value="TreeGrafter"/>
</dbReference>
<dbReference type="Gene3D" id="3.40.720.10">
    <property type="entry name" value="Alkaline Phosphatase, subunit A"/>
    <property type="match status" value="1"/>
</dbReference>
<dbReference type="SUPFAM" id="SSF53649">
    <property type="entry name" value="Alkaline phosphatase-like"/>
    <property type="match status" value="1"/>
</dbReference>
<dbReference type="PANTHER" id="PTHR45953:SF1">
    <property type="entry name" value="IDURONATE 2-SULFATASE"/>
    <property type="match status" value="1"/>
</dbReference>
<dbReference type="EMBL" id="CAFBMF010000023">
    <property type="protein sequence ID" value="CAB4893601.1"/>
    <property type="molecule type" value="Genomic_DNA"/>
</dbReference>
<organism evidence="5">
    <name type="scientific">freshwater metagenome</name>
    <dbReference type="NCBI Taxonomy" id="449393"/>
    <lineage>
        <taxon>unclassified sequences</taxon>
        <taxon>metagenomes</taxon>
        <taxon>ecological metagenomes</taxon>
    </lineage>
</organism>
<name>A0A6J6VET6_9ZZZZ</name>
<proteinExistence type="predicted"/>
<protein>
    <submittedName>
        <fullName evidence="5">Unannotated protein</fullName>
    </submittedName>
</protein>
<keyword evidence="2" id="KW-0378">Hydrolase</keyword>
<dbReference type="EMBL" id="CAEZZP010000041">
    <property type="protein sequence ID" value="CAB4770911.1"/>
    <property type="molecule type" value="Genomic_DNA"/>
</dbReference>
<evidence type="ECO:0000313" key="5">
    <source>
        <dbReference type="EMBL" id="CAB4770911.1"/>
    </source>
</evidence>
<evidence type="ECO:0000256" key="1">
    <source>
        <dbReference type="ARBA" id="ARBA00022723"/>
    </source>
</evidence>
<reference evidence="5" key="1">
    <citation type="submission" date="2020-05" db="EMBL/GenBank/DDBJ databases">
        <authorList>
            <person name="Chiriac C."/>
            <person name="Salcher M."/>
            <person name="Ghai R."/>
            <person name="Kavagutti S V."/>
        </authorList>
    </citation>
    <scope>NUCLEOTIDE SEQUENCE</scope>
</reference>
<dbReference type="InterPro" id="IPR000917">
    <property type="entry name" value="Sulfatase_N"/>
</dbReference>
<evidence type="ECO:0000313" key="4">
    <source>
        <dbReference type="EMBL" id="CAB4716976.1"/>
    </source>
</evidence>
<evidence type="ECO:0000313" key="6">
    <source>
        <dbReference type="EMBL" id="CAB4804000.1"/>
    </source>
</evidence>
<accession>A0A6J6VET6</accession>
<sequence length="496" mass="56448">MSSRPNVLFITLDQFRGDALSCADHFIVKTPNLDALAQSGVRFSRHYTQSTPCAPGRAGLYTGMYQMNHRVVANGTPLDNRFDNVARLAQRSGYQGKLFGYTDQSIDPRMTASPDDPRLQTYEEILPGFEWQLNLTGPHQPWVDFLTSHGYDTSLGHMHMLDTEHERPVEHSVSNFTTDCLIDYLSSTEANEPWFIHASYLRPHPPYSAPGHFAHMYDPADVGLPITPTNGRHGFHDLLLKIEATAAPVDESEIRHLRSQYFGMISAVDEQMGRLWQTLRDLNQWDNTIVVVTADHGEQLGDHGLVQKVAWFEESHHIPMIIRDPSRPRAHGNVITEFTESVDLLPTLAQIWEQSIPLQCDGHSLIPFLSGDEPTTWREGASWEFDWRYALIPHVQNQWPWDERLNESHLAVHRTIDTAYVQFGDGSSLCFDIAADPTWRTQVTDPQRILHMAQRMLVWRSRHADRTHTGLLVENGGIGQWPPGVSWRQSDQGENL</sequence>
<dbReference type="EMBL" id="CAFAAL010000061">
    <property type="protein sequence ID" value="CAB4804000.1"/>
    <property type="molecule type" value="Genomic_DNA"/>
</dbReference>
<dbReference type="InterPro" id="IPR017850">
    <property type="entry name" value="Alkaline_phosphatase_core_sf"/>
</dbReference>
<feature type="domain" description="Sulfatase N-terminal" evidence="3">
    <location>
        <begin position="5"/>
        <end position="350"/>
    </location>
</feature>
<dbReference type="EMBL" id="CAEZYH010000023">
    <property type="protein sequence ID" value="CAB4716976.1"/>
    <property type="molecule type" value="Genomic_DNA"/>
</dbReference>
<keyword evidence="1" id="KW-0479">Metal-binding</keyword>
<dbReference type="AlphaFoldDB" id="A0A6J6VET6"/>
<evidence type="ECO:0000256" key="2">
    <source>
        <dbReference type="ARBA" id="ARBA00022801"/>
    </source>
</evidence>
<evidence type="ECO:0000259" key="3">
    <source>
        <dbReference type="Pfam" id="PF00884"/>
    </source>
</evidence>
<evidence type="ECO:0000313" key="7">
    <source>
        <dbReference type="EMBL" id="CAB4893601.1"/>
    </source>
</evidence>
<dbReference type="PANTHER" id="PTHR45953">
    <property type="entry name" value="IDURONATE 2-SULFATASE"/>
    <property type="match status" value="1"/>
</dbReference>
<dbReference type="Pfam" id="PF00884">
    <property type="entry name" value="Sulfatase"/>
    <property type="match status" value="1"/>
</dbReference>
<gene>
    <name evidence="4" type="ORF">UFOPK2658_00756</name>
    <name evidence="5" type="ORF">UFOPK2880_00813</name>
    <name evidence="6" type="ORF">UFOPK3004_00834</name>
    <name evidence="7" type="ORF">UFOPK3494_00539</name>
</gene>
<dbReference type="GO" id="GO:0046872">
    <property type="term" value="F:metal ion binding"/>
    <property type="evidence" value="ECO:0007669"/>
    <property type="project" value="UniProtKB-KW"/>
</dbReference>
<dbReference type="GO" id="GO:0005737">
    <property type="term" value="C:cytoplasm"/>
    <property type="evidence" value="ECO:0007669"/>
    <property type="project" value="TreeGrafter"/>
</dbReference>